<evidence type="ECO:0000313" key="1">
    <source>
        <dbReference type="EMBL" id="VAX13396.1"/>
    </source>
</evidence>
<dbReference type="AlphaFoldDB" id="A0A3B1B515"/>
<organism evidence="1">
    <name type="scientific">hydrothermal vent metagenome</name>
    <dbReference type="NCBI Taxonomy" id="652676"/>
    <lineage>
        <taxon>unclassified sequences</taxon>
        <taxon>metagenomes</taxon>
        <taxon>ecological metagenomes</taxon>
    </lineage>
</organism>
<dbReference type="EMBL" id="UOFZ01000113">
    <property type="protein sequence ID" value="VAX13396.1"/>
    <property type="molecule type" value="Genomic_DNA"/>
</dbReference>
<protein>
    <recommendedName>
        <fullName evidence="2">Transporter</fullName>
    </recommendedName>
</protein>
<dbReference type="Pfam" id="PF13557">
    <property type="entry name" value="Phenol_MetA_deg"/>
    <property type="match status" value="1"/>
</dbReference>
<proteinExistence type="predicted"/>
<sequence>MFNKKLKRYGLMVLLTVVSTSSFAHDPVFGIGPHVVFKDGFEIATDLESDKRAGNKEQSLSLEVTYGLTGDWSLGADLPYTLNKKLAENNSNGTNDISVFTKYRFWRQDSLGLQRSAAVLLKMVSDTAARNKIPRLNKDATDAILGLTYGYEGRRWYRWASARYRYNGSNKTGLNRGDKILIDFVAGFRPTPTGYLQPDTVWLLELNGEYTQQDKLSGRDLLNSGGTEWFVSPGIFWTYRYFAIKAGVQIPVYHALNGLQKKTDYRARLIFEWHL</sequence>
<name>A0A3B1B515_9ZZZZ</name>
<gene>
    <name evidence="1" type="ORF">MNBD_GAMMA24-2133</name>
</gene>
<reference evidence="1" key="1">
    <citation type="submission" date="2018-06" db="EMBL/GenBank/DDBJ databases">
        <authorList>
            <person name="Zhirakovskaya E."/>
        </authorList>
    </citation>
    <scope>NUCLEOTIDE SEQUENCE</scope>
</reference>
<accession>A0A3B1B515</accession>
<dbReference type="InterPro" id="IPR025737">
    <property type="entry name" value="FApF"/>
</dbReference>
<evidence type="ECO:0008006" key="2">
    <source>
        <dbReference type="Google" id="ProtNLM"/>
    </source>
</evidence>